<keyword evidence="3" id="KW-1185">Reference proteome</keyword>
<dbReference type="Proteomes" id="UP000015105">
    <property type="component" value="Chromosome 5D"/>
</dbReference>
<name>A0A453KYU3_AEGTS</name>
<reference evidence="3" key="2">
    <citation type="journal article" date="2017" name="Nat. Plants">
        <title>The Aegilops tauschii genome reveals multiple impacts of transposons.</title>
        <authorList>
            <person name="Zhao G."/>
            <person name="Zou C."/>
            <person name="Li K."/>
            <person name="Wang K."/>
            <person name="Li T."/>
            <person name="Gao L."/>
            <person name="Zhang X."/>
            <person name="Wang H."/>
            <person name="Yang Z."/>
            <person name="Liu X."/>
            <person name="Jiang W."/>
            <person name="Mao L."/>
            <person name="Kong X."/>
            <person name="Jiao Y."/>
            <person name="Jia J."/>
        </authorList>
    </citation>
    <scope>NUCLEOTIDE SEQUENCE [LARGE SCALE GENOMIC DNA]</scope>
    <source>
        <strain evidence="3">cv. AL8/78</strain>
    </source>
</reference>
<evidence type="ECO:0000313" key="2">
    <source>
        <dbReference type="EnsemblPlants" id="AET5Gv20561600.3"/>
    </source>
</evidence>
<dbReference type="EnsemblPlants" id="AET5Gv20561600.3">
    <property type="protein sequence ID" value="AET5Gv20561600.3"/>
    <property type="gene ID" value="AET5Gv20561600"/>
</dbReference>
<organism evidence="2 3">
    <name type="scientific">Aegilops tauschii subsp. strangulata</name>
    <name type="common">Goatgrass</name>
    <dbReference type="NCBI Taxonomy" id="200361"/>
    <lineage>
        <taxon>Eukaryota</taxon>
        <taxon>Viridiplantae</taxon>
        <taxon>Streptophyta</taxon>
        <taxon>Embryophyta</taxon>
        <taxon>Tracheophyta</taxon>
        <taxon>Spermatophyta</taxon>
        <taxon>Magnoliopsida</taxon>
        <taxon>Liliopsida</taxon>
        <taxon>Poales</taxon>
        <taxon>Poaceae</taxon>
        <taxon>BOP clade</taxon>
        <taxon>Pooideae</taxon>
        <taxon>Triticodae</taxon>
        <taxon>Triticeae</taxon>
        <taxon>Triticinae</taxon>
        <taxon>Aegilops</taxon>
    </lineage>
</organism>
<dbReference type="SUPFAM" id="SSF56219">
    <property type="entry name" value="DNase I-like"/>
    <property type="match status" value="1"/>
</dbReference>
<proteinExistence type="predicted"/>
<dbReference type="InterPro" id="IPR000477">
    <property type="entry name" value="RT_dom"/>
</dbReference>
<dbReference type="AlphaFoldDB" id="A0A453KYU3"/>
<dbReference type="STRING" id="200361.A0A453KYU3"/>
<evidence type="ECO:0000259" key="1">
    <source>
        <dbReference type="PROSITE" id="PS50878"/>
    </source>
</evidence>
<reference evidence="3" key="1">
    <citation type="journal article" date="2014" name="Science">
        <title>Ancient hybridizations among the ancestral genomes of bread wheat.</title>
        <authorList>
            <consortium name="International Wheat Genome Sequencing Consortium,"/>
            <person name="Marcussen T."/>
            <person name="Sandve S.R."/>
            <person name="Heier L."/>
            <person name="Spannagl M."/>
            <person name="Pfeifer M."/>
            <person name="Jakobsen K.S."/>
            <person name="Wulff B.B."/>
            <person name="Steuernagel B."/>
            <person name="Mayer K.F."/>
            <person name="Olsen O.A."/>
        </authorList>
    </citation>
    <scope>NUCLEOTIDE SEQUENCE [LARGE SCALE GENOMIC DNA]</scope>
    <source>
        <strain evidence="3">cv. AL8/78</strain>
    </source>
</reference>
<reference evidence="2" key="4">
    <citation type="submission" date="2019-03" db="UniProtKB">
        <authorList>
            <consortium name="EnsemblPlants"/>
        </authorList>
    </citation>
    <scope>IDENTIFICATION</scope>
</reference>
<dbReference type="PROSITE" id="PS50878">
    <property type="entry name" value="RT_POL"/>
    <property type="match status" value="1"/>
</dbReference>
<feature type="domain" description="Reverse transcriptase" evidence="1">
    <location>
        <begin position="428"/>
        <end position="656"/>
    </location>
</feature>
<dbReference type="Pfam" id="PF00078">
    <property type="entry name" value="RVT_1"/>
    <property type="match status" value="1"/>
</dbReference>
<dbReference type="Gene3D" id="3.60.10.10">
    <property type="entry name" value="Endonuclease/exonuclease/phosphatase"/>
    <property type="match status" value="1"/>
</dbReference>
<dbReference type="PANTHER" id="PTHR33116:SF86">
    <property type="entry name" value="REVERSE TRANSCRIPTASE DOMAIN-CONTAINING PROTEIN"/>
    <property type="match status" value="1"/>
</dbReference>
<sequence length="889" mass="102015">MIVKGCEGKRGGLALMWKRHVNAKLHNYSRYHIDMEIVEQDGYKWQFTGVYGEPSSDKKDNTWKLLKILNQQLNLPWLCAGDFIEVLYGHEKKGGPGRSQRSMEKFRMALLECGLRDLGYSGDKYTWRNNSHEARFYIKERLDQAVATREWCARFPSYQVTNGDPRHSDHRPVTISVEGTKRQSRRLGNGNTFRFEAKWLEEEECEDIVTNAWNTANIRSGGSVAQGIKSVSRDLKAWDANVLGDLQWRIKKLKDELEMVRRSEINQDKVDPEHVLKDKLDRLEKQHNLFWRQRAHVKWLQFGDKNTAFFHACASEKKKRNTIQKLKKEDGTWVEEAEQLNEYISNYYLNIFTSAARHDNNTILQSIQPRVTDQMNELLCAKYTEEEVRAALNNIGDLKAPGPNGMPAIFFKRFWNTVGEQVTKEVLKVLRGGEMPEEWNNTIIVLIPKMPKPARLNDLRPISLCNVVYKLIAKRKKSGRGGYAAIKLNMSKAYDRVEWKFLQEIMLKLGFNRRWVQLVMNCVTTVKYQIKINGDVTEIIIPERGLCQGDPLSPYLFLLCAEGFSAMLQNAEANGRLKGIKICRTAPSISHLLFADDSLLLLEANANSAHELNQILNVYEAFSGQVINKEKSAILFSKNTKREDKEELMNQLNIATEGFSGKYLGLPCYIGKSKSKAFEYIKERVWKRIQGGKEKMLSKAGKEILIKAVAQAIPVYAMACFDLTKYLCDDISSMIGKFWWSQMDKENKIHWVGWDKLTKPKKDGGLGFRDLYSFNLAMLARQAWRMLQSPASLCAQVFVAKYYPNQNLLQARPRDGISYSWRSILKGVQVLQSGIIWRVGDGCTINIWSDPWLPRGISRSVTSQQGSHVITKVSDLIDSTSGTWDIQLL</sequence>
<reference evidence="2" key="5">
    <citation type="journal article" date="2021" name="G3 (Bethesda)">
        <title>Aegilops tauschii genome assembly Aet v5.0 features greater sequence contiguity and improved annotation.</title>
        <authorList>
            <person name="Wang L."/>
            <person name="Zhu T."/>
            <person name="Rodriguez J.C."/>
            <person name="Deal K.R."/>
            <person name="Dubcovsky J."/>
            <person name="McGuire P.E."/>
            <person name="Lux T."/>
            <person name="Spannagl M."/>
            <person name="Mayer K.F.X."/>
            <person name="Baldrich P."/>
            <person name="Meyers B.C."/>
            <person name="Huo N."/>
            <person name="Gu Y.Q."/>
            <person name="Zhou H."/>
            <person name="Devos K.M."/>
            <person name="Bennetzen J.L."/>
            <person name="Unver T."/>
            <person name="Budak H."/>
            <person name="Gulick P.J."/>
            <person name="Galiba G."/>
            <person name="Kalapos B."/>
            <person name="Nelson D.R."/>
            <person name="Li P."/>
            <person name="You F.M."/>
            <person name="Luo M.C."/>
            <person name="Dvorak J."/>
        </authorList>
    </citation>
    <scope>NUCLEOTIDE SEQUENCE [LARGE SCALE GENOMIC DNA]</scope>
    <source>
        <strain evidence="2">cv. AL8/78</strain>
    </source>
</reference>
<dbReference type="CDD" id="cd01650">
    <property type="entry name" value="RT_nLTR_like"/>
    <property type="match status" value="1"/>
</dbReference>
<dbReference type="Gramene" id="AET5Gv20561600.3">
    <property type="protein sequence ID" value="AET5Gv20561600.3"/>
    <property type="gene ID" value="AET5Gv20561600"/>
</dbReference>
<dbReference type="PANTHER" id="PTHR33116">
    <property type="entry name" value="REVERSE TRANSCRIPTASE ZINC-BINDING DOMAIN-CONTAINING PROTEIN-RELATED-RELATED"/>
    <property type="match status" value="1"/>
</dbReference>
<accession>A0A453KYU3</accession>
<protein>
    <recommendedName>
        <fullName evidence="1">Reverse transcriptase domain-containing protein</fullName>
    </recommendedName>
</protein>
<dbReference type="SUPFAM" id="SSF56672">
    <property type="entry name" value="DNA/RNA polymerases"/>
    <property type="match status" value="1"/>
</dbReference>
<evidence type="ECO:0000313" key="3">
    <source>
        <dbReference type="Proteomes" id="UP000015105"/>
    </source>
</evidence>
<reference evidence="2" key="3">
    <citation type="journal article" date="2017" name="Nature">
        <title>Genome sequence of the progenitor of the wheat D genome Aegilops tauschii.</title>
        <authorList>
            <person name="Luo M.C."/>
            <person name="Gu Y.Q."/>
            <person name="Puiu D."/>
            <person name="Wang H."/>
            <person name="Twardziok S.O."/>
            <person name="Deal K.R."/>
            <person name="Huo N."/>
            <person name="Zhu T."/>
            <person name="Wang L."/>
            <person name="Wang Y."/>
            <person name="McGuire P.E."/>
            <person name="Liu S."/>
            <person name="Long H."/>
            <person name="Ramasamy R.K."/>
            <person name="Rodriguez J.C."/>
            <person name="Van S.L."/>
            <person name="Yuan L."/>
            <person name="Wang Z."/>
            <person name="Xia Z."/>
            <person name="Xiao L."/>
            <person name="Anderson O.D."/>
            <person name="Ouyang S."/>
            <person name="Liang Y."/>
            <person name="Zimin A.V."/>
            <person name="Pertea G."/>
            <person name="Qi P."/>
            <person name="Bennetzen J.L."/>
            <person name="Dai X."/>
            <person name="Dawson M.W."/>
            <person name="Muller H.G."/>
            <person name="Kugler K."/>
            <person name="Rivarola-Duarte L."/>
            <person name="Spannagl M."/>
            <person name="Mayer K.F.X."/>
            <person name="Lu F.H."/>
            <person name="Bevan M.W."/>
            <person name="Leroy P."/>
            <person name="Li P."/>
            <person name="You F.M."/>
            <person name="Sun Q."/>
            <person name="Liu Z."/>
            <person name="Lyons E."/>
            <person name="Wicker T."/>
            <person name="Salzberg S.L."/>
            <person name="Devos K.M."/>
            <person name="Dvorak J."/>
        </authorList>
    </citation>
    <scope>NUCLEOTIDE SEQUENCE [LARGE SCALE GENOMIC DNA]</scope>
    <source>
        <strain evidence="2">cv. AL8/78</strain>
    </source>
</reference>
<dbReference type="InterPro" id="IPR043502">
    <property type="entry name" value="DNA/RNA_pol_sf"/>
</dbReference>
<dbReference type="InterPro" id="IPR036691">
    <property type="entry name" value="Endo/exonu/phosph_ase_sf"/>
</dbReference>